<dbReference type="CDD" id="cd01949">
    <property type="entry name" value="GGDEF"/>
    <property type="match status" value="1"/>
</dbReference>
<feature type="domain" description="GGDEF" evidence="1">
    <location>
        <begin position="196"/>
        <end position="327"/>
    </location>
</feature>
<dbReference type="PANTHER" id="PTHR43102:SF2">
    <property type="entry name" value="GAF DOMAIN-CONTAINING PROTEIN"/>
    <property type="match status" value="1"/>
</dbReference>
<dbReference type="PROSITE" id="PS50887">
    <property type="entry name" value="GGDEF"/>
    <property type="match status" value="1"/>
</dbReference>
<dbReference type="SMART" id="SM00267">
    <property type="entry name" value="GGDEF"/>
    <property type="match status" value="1"/>
</dbReference>
<name>A0A4R6MIK5_9GAMM</name>
<sequence length="327" mass="36715">MVLSVKKPDIPTNDEARLYALNILRILDTEPEQRFDCITRLASNMFDVPIALVSLVDEERQWFKSKVGLAACETSRDISFCGHSINEENHLIVEDATKDIRFFDNPLVTGDLSIRFYTGKVLRDHQGYALGTLCLIDTKPRQFSDENLQSLNDLGSIVERELLALRLAKLDGLTQLLNRIGFVSDTEKLFSSANDVRLKAYYFDLDNFKSLNDSGGHDLGDKALKVFSSGLQASFHHSDLVGRLGGDEFMVVSKAENSSDLNVSDPIAQLDQYLNTNPLYDEGNTSGLSYSWGVTDFIVTPETDFEHILKCADRAMYDQKMRKSDCS</sequence>
<gene>
    <name evidence="2" type="ORF">DFP79_0158</name>
</gene>
<dbReference type="Pfam" id="PF01590">
    <property type="entry name" value="GAF"/>
    <property type="match status" value="1"/>
</dbReference>
<keyword evidence="3" id="KW-1185">Reference proteome</keyword>
<evidence type="ECO:0000259" key="1">
    <source>
        <dbReference type="PROSITE" id="PS50887"/>
    </source>
</evidence>
<dbReference type="InterPro" id="IPR043128">
    <property type="entry name" value="Rev_trsase/Diguanyl_cyclase"/>
</dbReference>
<dbReference type="Gene3D" id="3.30.70.270">
    <property type="match status" value="1"/>
</dbReference>
<dbReference type="InterPro" id="IPR000160">
    <property type="entry name" value="GGDEF_dom"/>
</dbReference>
<reference evidence="2 3" key="1">
    <citation type="submission" date="2019-03" db="EMBL/GenBank/DDBJ databases">
        <title>Genomic Encyclopedia of Type Strains, Phase III (KMG-III): the genomes of soil and plant-associated and newly described type strains.</title>
        <authorList>
            <person name="Whitman W."/>
        </authorList>
    </citation>
    <scope>NUCLEOTIDE SEQUENCE [LARGE SCALE GENOMIC DNA]</scope>
    <source>
        <strain evidence="2 3">CECT 7378</strain>
    </source>
</reference>
<accession>A0A4R6MIK5</accession>
<evidence type="ECO:0000313" key="3">
    <source>
        <dbReference type="Proteomes" id="UP000294656"/>
    </source>
</evidence>
<dbReference type="EMBL" id="SNXC01000002">
    <property type="protein sequence ID" value="TDP01256.1"/>
    <property type="molecule type" value="Genomic_DNA"/>
</dbReference>
<dbReference type="InterPro" id="IPR029787">
    <property type="entry name" value="Nucleotide_cyclase"/>
</dbReference>
<protein>
    <submittedName>
        <fullName evidence="2">Diguanylate cyclase with GAF sensor</fullName>
    </submittedName>
</protein>
<dbReference type="SUPFAM" id="SSF55781">
    <property type="entry name" value="GAF domain-like"/>
    <property type="match status" value="1"/>
</dbReference>
<evidence type="ECO:0000313" key="2">
    <source>
        <dbReference type="EMBL" id="TDP01256.1"/>
    </source>
</evidence>
<dbReference type="Gene3D" id="3.30.450.40">
    <property type="match status" value="1"/>
</dbReference>
<dbReference type="NCBIfam" id="TIGR00254">
    <property type="entry name" value="GGDEF"/>
    <property type="match status" value="1"/>
</dbReference>
<dbReference type="SUPFAM" id="SSF55073">
    <property type="entry name" value="Nucleotide cyclase"/>
    <property type="match status" value="1"/>
</dbReference>
<proteinExistence type="predicted"/>
<dbReference type="InterPro" id="IPR029016">
    <property type="entry name" value="GAF-like_dom_sf"/>
</dbReference>
<dbReference type="Proteomes" id="UP000294656">
    <property type="component" value="Unassembled WGS sequence"/>
</dbReference>
<dbReference type="SMART" id="SM00065">
    <property type="entry name" value="GAF"/>
    <property type="match status" value="1"/>
</dbReference>
<dbReference type="AlphaFoldDB" id="A0A4R6MIK5"/>
<dbReference type="Pfam" id="PF00990">
    <property type="entry name" value="GGDEF"/>
    <property type="match status" value="1"/>
</dbReference>
<dbReference type="InterPro" id="IPR003018">
    <property type="entry name" value="GAF"/>
</dbReference>
<organism evidence="2 3">
    <name type="scientific">Marinomonas balearica</name>
    <dbReference type="NCBI Taxonomy" id="491947"/>
    <lineage>
        <taxon>Bacteria</taxon>
        <taxon>Pseudomonadati</taxon>
        <taxon>Pseudomonadota</taxon>
        <taxon>Gammaproteobacteria</taxon>
        <taxon>Oceanospirillales</taxon>
        <taxon>Oceanospirillaceae</taxon>
        <taxon>Marinomonas</taxon>
    </lineage>
</organism>
<comment type="caution">
    <text evidence="2">The sequence shown here is derived from an EMBL/GenBank/DDBJ whole genome shotgun (WGS) entry which is preliminary data.</text>
</comment>
<dbReference type="PANTHER" id="PTHR43102">
    <property type="entry name" value="SLR1143 PROTEIN"/>
    <property type="match status" value="1"/>
</dbReference>